<evidence type="ECO:0000313" key="12">
    <source>
        <dbReference type="Proteomes" id="UP000778578"/>
    </source>
</evidence>
<evidence type="ECO:0000313" key="11">
    <source>
        <dbReference type="EMBL" id="MBY8877302.1"/>
    </source>
</evidence>
<feature type="binding site" evidence="7">
    <location>
        <position position="36"/>
    </location>
    <ligand>
        <name>ATP</name>
        <dbReference type="ChEBI" id="CHEBI:30616"/>
    </ligand>
</feature>
<dbReference type="PANTHER" id="PTHR43289:SF6">
    <property type="entry name" value="SERINE_THREONINE-PROTEIN KINASE NEKL-3"/>
    <property type="match status" value="1"/>
</dbReference>
<dbReference type="InterPro" id="IPR000719">
    <property type="entry name" value="Prot_kinase_dom"/>
</dbReference>
<keyword evidence="12" id="KW-1185">Reference proteome</keyword>
<dbReference type="PROSITE" id="PS00107">
    <property type="entry name" value="PROTEIN_KINASE_ATP"/>
    <property type="match status" value="1"/>
</dbReference>
<evidence type="ECO:0000256" key="6">
    <source>
        <dbReference type="ARBA" id="ARBA00022840"/>
    </source>
</evidence>
<feature type="region of interest" description="Disordered" evidence="8">
    <location>
        <begin position="294"/>
        <end position="316"/>
    </location>
</feature>
<evidence type="ECO:0000256" key="2">
    <source>
        <dbReference type="ARBA" id="ARBA00022527"/>
    </source>
</evidence>
<evidence type="ECO:0000256" key="8">
    <source>
        <dbReference type="SAM" id="MobiDB-lite"/>
    </source>
</evidence>
<feature type="compositionally biased region" description="Polar residues" evidence="8">
    <location>
        <begin position="374"/>
        <end position="387"/>
    </location>
</feature>
<dbReference type="CDD" id="cd14014">
    <property type="entry name" value="STKc_PknB_like"/>
    <property type="match status" value="1"/>
</dbReference>
<keyword evidence="6 7" id="KW-0067">ATP-binding</keyword>
<keyword evidence="9" id="KW-1133">Transmembrane helix</keyword>
<proteinExistence type="predicted"/>
<dbReference type="Gene3D" id="3.30.200.20">
    <property type="entry name" value="Phosphorylase Kinase, domain 1"/>
    <property type="match status" value="1"/>
</dbReference>
<dbReference type="SUPFAM" id="SSF56112">
    <property type="entry name" value="Protein kinase-like (PK-like)"/>
    <property type="match status" value="1"/>
</dbReference>
<feature type="compositionally biased region" description="Basic and acidic residues" evidence="8">
    <location>
        <begin position="400"/>
        <end position="413"/>
    </location>
</feature>
<feature type="transmembrane region" description="Helical" evidence="9">
    <location>
        <begin position="333"/>
        <end position="355"/>
    </location>
</feature>
<keyword evidence="5 11" id="KW-0418">Kinase</keyword>
<dbReference type="Proteomes" id="UP000778578">
    <property type="component" value="Unassembled WGS sequence"/>
</dbReference>
<feature type="compositionally biased region" description="Low complexity" evidence="8">
    <location>
        <begin position="356"/>
        <end position="373"/>
    </location>
</feature>
<dbReference type="Gene3D" id="1.10.510.10">
    <property type="entry name" value="Transferase(Phosphotransferase) domain 1"/>
    <property type="match status" value="1"/>
</dbReference>
<reference evidence="11 12" key="1">
    <citation type="submission" date="2021-08" db="EMBL/GenBank/DDBJ databases">
        <title>WGS of actinomycetes from Thailand.</title>
        <authorList>
            <person name="Thawai C."/>
        </authorList>
    </citation>
    <scope>NUCLEOTIDE SEQUENCE [LARGE SCALE GENOMIC DNA]</scope>
    <source>
        <strain evidence="11 12">PLK6-54</strain>
    </source>
</reference>
<name>A0ABS7Q2D6_9ACTN</name>
<accession>A0ABS7Q2D6</accession>
<keyword evidence="3" id="KW-0808">Transferase</keyword>
<evidence type="ECO:0000256" key="5">
    <source>
        <dbReference type="ARBA" id="ARBA00022777"/>
    </source>
</evidence>
<comment type="caution">
    <text evidence="11">The sequence shown here is derived from an EMBL/GenBank/DDBJ whole genome shotgun (WGS) entry which is preliminary data.</text>
</comment>
<keyword evidence="9" id="KW-0812">Transmembrane</keyword>
<dbReference type="EC" id="2.7.11.1" evidence="1"/>
<sequence>MLVAERYRLDTAIGRGGMGEVWRAADEVLGRPVALKLLLGGDANEQATARFRLEAQTAARLNHPHVVTVFDFGSWDNRFYLVMELVEGVSLAQGLAAAGPFSPEHVADIAAQAAAGLAAAHRQGVVHRDIKPGNLMQDGHGTVKIADFGIARFVDDAGAALTSAGQIVGTSLYLAPERALGKPAGPESDVYALGCVLYQLLVGEPPFQADTAAGVLHLHVDVPPAPPSLRCPQLPGAFEEYLLHMLAKRPEDRPVAQAVADWFASGAWRAGTQPLPALQAPAAATTYALPQTSVWQTASDPARPAPQGRRRSAGGADQRMWVRIRAHLRRHKMLTIVVAGVTAFAAAVLISTAFASGGSRSQQPDSQPSPSVGTPSASASVTVQGPAQSGVPAGAPPRKPAKDGKKHPEDGDN</sequence>
<protein>
    <recommendedName>
        <fullName evidence="1">non-specific serine/threonine protein kinase</fullName>
        <ecNumber evidence="1">2.7.11.1</ecNumber>
    </recommendedName>
</protein>
<dbReference type="PROSITE" id="PS50011">
    <property type="entry name" value="PROTEIN_KINASE_DOM"/>
    <property type="match status" value="1"/>
</dbReference>
<dbReference type="Pfam" id="PF00069">
    <property type="entry name" value="Pkinase"/>
    <property type="match status" value="1"/>
</dbReference>
<keyword evidence="2 11" id="KW-0723">Serine/threonine-protein kinase</keyword>
<dbReference type="GO" id="GO:0004674">
    <property type="term" value="F:protein serine/threonine kinase activity"/>
    <property type="evidence" value="ECO:0007669"/>
    <property type="project" value="UniProtKB-KW"/>
</dbReference>
<dbReference type="EMBL" id="JAINZZ010000005">
    <property type="protein sequence ID" value="MBY8877302.1"/>
    <property type="molecule type" value="Genomic_DNA"/>
</dbReference>
<feature type="domain" description="Protein kinase" evidence="10">
    <location>
        <begin position="7"/>
        <end position="263"/>
    </location>
</feature>
<evidence type="ECO:0000256" key="7">
    <source>
        <dbReference type="PROSITE-ProRule" id="PRU10141"/>
    </source>
</evidence>
<dbReference type="SMART" id="SM00220">
    <property type="entry name" value="S_TKc"/>
    <property type="match status" value="1"/>
</dbReference>
<evidence type="ECO:0000256" key="1">
    <source>
        <dbReference type="ARBA" id="ARBA00012513"/>
    </source>
</evidence>
<evidence type="ECO:0000256" key="9">
    <source>
        <dbReference type="SAM" id="Phobius"/>
    </source>
</evidence>
<gene>
    <name evidence="11" type="ORF">K7862_06540</name>
</gene>
<dbReference type="InterPro" id="IPR011009">
    <property type="entry name" value="Kinase-like_dom_sf"/>
</dbReference>
<keyword evidence="4 7" id="KW-0547">Nucleotide-binding</keyword>
<dbReference type="InterPro" id="IPR017441">
    <property type="entry name" value="Protein_kinase_ATP_BS"/>
</dbReference>
<dbReference type="PANTHER" id="PTHR43289">
    <property type="entry name" value="MITOGEN-ACTIVATED PROTEIN KINASE KINASE KINASE 20-RELATED"/>
    <property type="match status" value="1"/>
</dbReference>
<organism evidence="11 12">
    <name type="scientific">Actinacidiphila acidipaludis</name>
    <dbReference type="NCBI Taxonomy" id="2873382"/>
    <lineage>
        <taxon>Bacteria</taxon>
        <taxon>Bacillati</taxon>
        <taxon>Actinomycetota</taxon>
        <taxon>Actinomycetes</taxon>
        <taxon>Kitasatosporales</taxon>
        <taxon>Streptomycetaceae</taxon>
        <taxon>Actinacidiphila</taxon>
    </lineage>
</organism>
<evidence type="ECO:0000259" key="10">
    <source>
        <dbReference type="PROSITE" id="PS50011"/>
    </source>
</evidence>
<feature type="region of interest" description="Disordered" evidence="8">
    <location>
        <begin position="356"/>
        <end position="413"/>
    </location>
</feature>
<evidence type="ECO:0000256" key="4">
    <source>
        <dbReference type="ARBA" id="ARBA00022741"/>
    </source>
</evidence>
<keyword evidence="9" id="KW-0472">Membrane</keyword>
<evidence type="ECO:0000256" key="3">
    <source>
        <dbReference type="ARBA" id="ARBA00022679"/>
    </source>
</evidence>